<reference evidence="3" key="1">
    <citation type="journal article" date="2023" name="Mol. Phylogenet. Evol.">
        <title>Genome-scale phylogeny and comparative genomics of the fungal order Sordariales.</title>
        <authorList>
            <person name="Hensen N."/>
            <person name="Bonometti L."/>
            <person name="Westerberg I."/>
            <person name="Brannstrom I.O."/>
            <person name="Guillou S."/>
            <person name="Cros-Aarteil S."/>
            <person name="Calhoun S."/>
            <person name="Haridas S."/>
            <person name="Kuo A."/>
            <person name="Mondo S."/>
            <person name="Pangilinan J."/>
            <person name="Riley R."/>
            <person name="LaButti K."/>
            <person name="Andreopoulos B."/>
            <person name="Lipzen A."/>
            <person name="Chen C."/>
            <person name="Yan M."/>
            <person name="Daum C."/>
            <person name="Ng V."/>
            <person name="Clum A."/>
            <person name="Steindorff A."/>
            <person name="Ohm R.A."/>
            <person name="Martin F."/>
            <person name="Silar P."/>
            <person name="Natvig D.O."/>
            <person name="Lalanne C."/>
            <person name="Gautier V."/>
            <person name="Ament-Velasquez S.L."/>
            <person name="Kruys A."/>
            <person name="Hutchinson M.I."/>
            <person name="Powell A.J."/>
            <person name="Barry K."/>
            <person name="Miller A.N."/>
            <person name="Grigoriev I.V."/>
            <person name="Debuchy R."/>
            <person name="Gladieux P."/>
            <person name="Hiltunen Thoren M."/>
            <person name="Johannesson H."/>
        </authorList>
    </citation>
    <scope>NUCLEOTIDE SEQUENCE</scope>
    <source>
        <strain evidence="3">CBS 141.50</strain>
    </source>
</reference>
<accession>A0AAN6V471</accession>
<keyword evidence="4" id="KW-1185">Reference proteome</keyword>
<dbReference type="RefSeq" id="XP_062637833.1">
    <property type="nucleotide sequence ID" value="XM_062780459.1"/>
</dbReference>
<feature type="region of interest" description="Disordered" evidence="1">
    <location>
        <begin position="105"/>
        <end position="128"/>
    </location>
</feature>
<dbReference type="Pfam" id="PF00291">
    <property type="entry name" value="PALP"/>
    <property type="match status" value="1"/>
</dbReference>
<dbReference type="AlphaFoldDB" id="A0AAN6V471"/>
<organism evidence="3 4">
    <name type="scientific">Dichotomopilus funicola</name>
    <dbReference type="NCBI Taxonomy" id="1934379"/>
    <lineage>
        <taxon>Eukaryota</taxon>
        <taxon>Fungi</taxon>
        <taxon>Dikarya</taxon>
        <taxon>Ascomycota</taxon>
        <taxon>Pezizomycotina</taxon>
        <taxon>Sordariomycetes</taxon>
        <taxon>Sordariomycetidae</taxon>
        <taxon>Sordariales</taxon>
        <taxon>Chaetomiaceae</taxon>
        <taxon>Dichotomopilus</taxon>
    </lineage>
</organism>
<name>A0AAN6V471_9PEZI</name>
<dbReference type="PANTHER" id="PTHR42937">
    <property type="match status" value="1"/>
</dbReference>
<dbReference type="Proteomes" id="UP001302676">
    <property type="component" value="Unassembled WGS sequence"/>
</dbReference>
<feature type="compositionally biased region" description="Polar residues" evidence="1">
    <location>
        <begin position="25"/>
        <end position="42"/>
    </location>
</feature>
<comment type="caution">
    <text evidence="3">The sequence shown here is derived from an EMBL/GenBank/DDBJ whole genome shotgun (WGS) entry which is preliminary data.</text>
</comment>
<dbReference type="SUPFAM" id="SSF53686">
    <property type="entry name" value="Tryptophan synthase beta subunit-like PLP-dependent enzymes"/>
    <property type="match status" value="1"/>
</dbReference>
<evidence type="ECO:0000313" key="4">
    <source>
        <dbReference type="Proteomes" id="UP001302676"/>
    </source>
</evidence>
<evidence type="ECO:0000256" key="1">
    <source>
        <dbReference type="SAM" id="MobiDB-lite"/>
    </source>
</evidence>
<sequence length="416" mass="44266">MTPPNPFIHFNPTAKTWRFTHQRDNTNPPQDTKVSPTSTSAQTFHQHLLPSYTPTPLHSLPSLANDLGISHLLLKDESSRFGLPSFKILGASWATYRAVLDKLGISEQDGPDNNPTTPPPHGVGEGGSHHHFLASLGTLAQQRGFTSLRLVTCTAGNWGRAVARMARYMGLAATVYVPRHVAESTRELIRGEGAEVVVVEGDYDDAVDETKRAVEGDGSGGSVLVMDIAWEGYEVVPQWVVAGYQTMLDESDAQVLTATGGRLATHAMVPVGCGSIAQAVTKHYKDANRTQPTTVIAVEPDTAACLKASLENGKMTTVPTGNSIMCGMNCGTLSTIAWPILASGVDAAVAVEDMESHDMAQAIEALGGNAGPCGASTLAGLKKGYETDRERLGLTKESVVVLFCTEGARQYELPAE</sequence>
<dbReference type="Gene3D" id="3.40.50.1100">
    <property type="match status" value="2"/>
</dbReference>
<protein>
    <submittedName>
        <fullName evidence="3">Tryptophan synthase beta subunit-like PLP-dependent enzyme</fullName>
    </submittedName>
</protein>
<dbReference type="GeneID" id="87817072"/>
<dbReference type="EMBL" id="MU853577">
    <property type="protein sequence ID" value="KAK4144462.1"/>
    <property type="molecule type" value="Genomic_DNA"/>
</dbReference>
<evidence type="ECO:0000313" key="3">
    <source>
        <dbReference type="EMBL" id="KAK4144462.1"/>
    </source>
</evidence>
<gene>
    <name evidence="3" type="ORF">C8A04DRAFT_27921</name>
</gene>
<evidence type="ECO:0000259" key="2">
    <source>
        <dbReference type="Pfam" id="PF00291"/>
    </source>
</evidence>
<proteinExistence type="predicted"/>
<dbReference type="InterPro" id="IPR001926">
    <property type="entry name" value="TrpB-like_PALP"/>
</dbReference>
<feature type="region of interest" description="Disordered" evidence="1">
    <location>
        <begin position="21"/>
        <end position="42"/>
    </location>
</feature>
<dbReference type="PANTHER" id="PTHR42937:SF1">
    <property type="entry name" value="DIAMINOPROPIONATE AMMONIA-LYASE"/>
    <property type="match status" value="1"/>
</dbReference>
<feature type="domain" description="Tryptophan synthase beta chain-like PALP" evidence="2">
    <location>
        <begin position="127"/>
        <end position="404"/>
    </location>
</feature>
<reference evidence="3" key="2">
    <citation type="submission" date="2023-05" db="EMBL/GenBank/DDBJ databases">
        <authorList>
            <consortium name="Lawrence Berkeley National Laboratory"/>
            <person name="Steindorff A."/>
            <person name="Hensen N."/>
            <person name="Bonometti L."/>
            <person name="Westerberg I."/>
            <person name="Brannstrom I.O."/>
            <person name="Guillou S."/>
            <person name="Cros-Aarteil S."/>
            <person name="Calhoun S."/>
            <person name="Haridas S."/>
            <person name="Kuo A."/>
            <person name="Mondo S."/>
            <person name="Pangilinan J."/>
            <person name="Riley R."/>
            <person name="Labutti K."/>
            <person name="Andreopoulos B."/>
            <person name="Lipzen A."/>
            <person name="Chen C."/>
            <person name="Yanf M."/>
            <person name="Daum C."/>
            <person name="Ng V."/>
            <person name="Clum A."/>
            <person name="Ohm R."/>
            <person name="Martin F."/>
            <person name="Silar P."/>
            <person name="Natvig D."/>
            <person name="Lalanne C."/>
            <person name="Gautier V."/>
            <person name="Ament-Velasquez S.L."/>
            <person name="Kruys A."/>
            <person name="Hutchinson M.I."/>
            <person name="Powell A.J."/>
            <person name="Barry K."/>
            <person name="Miller A.N."/>
            <person name="Grigoriev I.V."/>
            <person name="Debuchy R."/>
            <person name="Gladieux P."/>
            <person name="Thoren M.H."/>
            <person name="Johannesson H."/>
        </authorList>
    </citation>
    <scope>NUCLEOTIDE SEQUENCE</scope>
    <source>
        <strain evidence="3">CBS 141.50</strain>
    </source>
</reference>
<dbReference type="InterPro" id="IPR036052">
    <property type="entry name" value="TrpB-like_PALP_sf"/>
</dbReference>